<name>A0ABR8U892_9BACL</name>
<evidence type="ECO:0008006" key="4">
    <source>
        <dbReference type="Google" id="ProtNLM"/>
    </source>
</evidence>
<organism evidence="2 3">
    <name type="scientific">Sporosarcina quadrami</name>
    <dbReference type="NCBI Taxonomy" id="2762234"/>
    <lineage>
        <taxon>Bacteria</taxon>
        <taxon>Bacillati</taxon>
        <taxon>Bacillota</taxon>
        <taxon>Bacilli</taxon>
        <taxon>Bacillales</taxon>
        <taxon>Caryophanaceae</taxon>
        <taxon>Sporosarcina</taxon>
    </lineage>
</organism>
<proteinExistence type="predicted"/>
<evidence type="ECO:0000313" key="2">
    <source>
        <dbReference type="EMBL" id="MBD7984242.1"/>
    </source>
</evidence>
<sequence length="103" mass="12000">MKKLSFVFGVILLVIILSFISPYNLLHHFNAESKVTKILADPEVKLALFDDETEIENIKYLGSNFYQVKTENGIYVMDIKNRKSTHIIDVYEHKISVKKFHVK</sequence>
<reference evidence="2 3" key="1">
    <citation type="submission" date="2020-08" db="EMBL/GenBank/DDBJ databases">
        <title>A Genomic Blueprint of the Chicken Gut Microbiome.</title>
        <authorList>
            <person name="Gilroy R."/>
            <person name="Ravi A."/>
            <person name="Getino M."/>
            <person name="Pursley I."/>
            <person name="Horton D.L."/>
            <person name="Alikhan N.-F."/>
            <person name="Baker D."/>
            <person name="Gharbi K."/>
            <person name="Hall N."/>
            <person name="Watson M."/>
            <person name="Adriaenssens E.M."/>
            <person name="Foster-Nyarko E."/>
            <person name="Jarju S."/>
            <person name="Secka A."/>
            <person name="Antonio M."/>
            <person name="Oren A."/>
            <person name="Chaudhuri R."/>
            <person name="La Ragione R.M."/>
            <person name="Hildebrand F."/>
            <person name="Pallen M.J."/>
        </authorList>
    </citation>
    <scope>NUCLEOTIDE SEQUENCE [LARGE SCALE GENOMIC DNA]</scope>
    <source>
        <strain evidence="2 3">Sa2YVA2</strain>
    </source>
</reference>
<comment type="caution">
    <text evidence="2">The sequence shown here is derived from an EMBL/GenBank/DDBJ whole genome shotgun (WGS) entry which is preliminary data.</text>
</comment>
<evidence type="ECO:0000256" key="1">
    <source>
        <dbReference type="SAM" id="Phobius"/>
    </source>
</evidence>
<dbReference type="EMBL" id="JACSQN010000005">
    <property type="protein sequence ID" value="MBD7984242.1"/>
    <property type="molecule type" value="Genomic_DNA"/>
</dbReference>
<gene>
    <name evidence="2" type="ORF">H9649_06605</name>
</gene>
<feature type="transmembrane region" description="Helical" evidence="1">
    <location>
        <begin position="6"/>
        <end position="26"/>
    </location>
</feature>
<dbReference type="RefSeq" id="WP_191693945.1">
    <property type="nucleotide sequence ID" value="NZ_JACSQN010000005.1"/>
</dbReference>
<keyword evidence="1" id="KW-0472">Membrane</keyword>
<accession>A0ABR8U892</accession>
<keyword evidence="1" id="KW-0812">Transmembrane</keyword>
<keyword evidence="3" id="KW-1185">Reference proteome</keyword>
<keyword evidence="1" id="KW-1133">Transmembrane helix</keyword>
<evidence type="ECO:0000313" key="3">
    <source>
        <dbReference type="Proteomes" id="UP000626786"/>
    </source>
</evidence>
<dbReference type="Proteomes" id="UP000626786">
    <property type="component" value="Unassembled WGS sequence"/>
</dbReference>
<protein>
    <recommendedName>
        <fullName evidence="4">DUF3139 domain-containing protein</fullName>
    </recommendedName>
</protein>